<evidence type="ECO:0000256" key="1">
    <source>
        <dbReference type="SAM" id="MobiDB-lite"/>
    </source>
</evidence>
<evidence type="ECO:0000256" key="2">
    <source>
        <dbReference type="SAM" id="SignalP"/>
    </source>
</evidence>
<keyword evidence="4" id="KW-1185">Reference proteome</keyword>
<dbReference type="Gene3D" id="2.60.130.10">
    <property type="entry name" value="Aromatic compound dioxygenase"/>
    <property type="match status" value="1"/>
</dbReference>
<dbReference type="Proteomes" id="UP001321749">
    <property type="component" value="Unassembled WGS sequence"/>
</dbReference>
<dbReference type="CDD" id="cd03457">
    <property type="entry name" value="intradiol_dioxygenase_like"/>
    <property type="match status" value="1"/>
</dbReference>
<accession>A0AAV9HE20</accession>
<feature type="region of interest" description="Disordered" evidence="1">
    <location>
        <begin position="344"/>
        <end position="454"/>
    </location>
</feature>
<feature type="signal peptide" evidence="2">
    <location>
        <begin position="1"/>
        <end position="20"/>
    </location>
</feature>
<keyword evidence="3" id="KW-0560">Oxidoreductase</keyword>
<feature type="compositionally biased region" description="Low complexity" evidence="1">
    <location>
        <begin position="421"/>
        <end position="454"/>
    </location>
</feature>
<keyword evidence="2" id="KW-0732">Signal</keyword>
<evidence type="ECO:0000313" key="3">
    <source>
        <dbReference type="EMBL" id="KAK4458229.1"/>
    </source>
</evidence>
<dbReference type="EMBL" id="MU865077">
    <property type="protein sequence ID" value="KAK4458229.1"/>
    <property type="molecule type" value="Genomic_DNA"/>
</dbReference>
<feature type="compositionally biased region" description="Low complexity" evidence="1">
    <location>
        <begin position="369"/>
        <end position="381"/>
    </location>
</feature>
<gene>
    <name evidence="3" type="ORF">QBC42DRAFT_234446</name>
</gene>
<organism evidence="3 4">
    <name type="scientific">Cladorrhinum samala</name>
    <dbReference type="NCBI Taxonomy" id="585594"/>
    <lineage>
        <taxon>Eukaryota</taxon>
        <taxon>Fungi</taxon>
        <taxon>Dikarya</taxon>
        <taxon>Ascomycota</taxon>
        <taxon>Pezizomycotina</taxon>
        <taxon>Sordariomycetes</taxon>
        <taxon>Sordariomycetidae</taxon>
        <taxon>Sordariales</taxon>
        <taxon>Podosporaceae</taxon>
        <taxon>Cladorrhinum</taxon>
    </lineage>
</organism>
<reference evidence="3" key="2">
    <citation type="submission" date="2023-06" db="EMBL/GenBank/DDBJ databases">
        <authorList>
            <consortium name="Lawrence Berkeley National Laboratory"/>
            <person name="Mondo S.J."/>
            <person name="Hensen N."/>
            <person name="Bonometti L."/>
            <person name="Westerberg I."/>
            <person name="Brannstrom I.O."/>
            <person name="Guillou S."/>
            <person name="Cros-Aarteil S."/>
            <person name="Calhoun S."/>
            <person name="Haridas S."/>
            <person name="Kuo A."/>
            <person name="Pangilinan J."/>
            <person name="Riley R."/>
            <person name="Labutti K."/>
            <person name="Andreopoulos B."/>
            <person name="Lipzen A."/>
            <person name="Chen C."/>
            <person name="Yanf M."/>
            <person name="Daum C."/>
            <person name="Ng V."/>
            <person name="Clum A."/>
            <person name="Steindorff A."/>
            <person name="Ohm R."/>
            <person name="Martin F."/>
            <person name="Silar P."/>
            <person name="Natvig D."/>
            <person name="Lalanne C."/>
            <person name="Gautier V."/>
            <person name="Ament-Velasquez S.L."/>
            <person name="Kruys A."/>
            <person name="Hutchinson M.I."/>
            <person name="Powell A.J."/>
            <person name="Barry K."/>
            <person name="Miller A.N."/>
            <person name="Grigoriev I.V."/>
            <person name="Debuchy R."/>
            <person name="Gladieux P."/>
            <person name="Thoren M.H."/>
            <person name="Johannesson H."/>
        </authorList>
    </citation>
    <scope>NUCLEOTIDE SEQUENCE</scope>
    <source>
        <strain evidence="3">PSN324</strain>
    </source>
</reference>
<comment type="caution">
    <text evidence="3">The sequence shown here is derived from an EMBL/GenBank/DDBJ whole genome shotgun (WGS) entry which is preliminary data.</text>
</comment>
<dbReference type="PANTHER" id="PTHR34315:SF1">
    <property type="entry name" value="INTRADIOL RING-CLEAVAGE DIOXYGENASES DOMAIN-CONTAINING PROTEIN-RELATED"/>
    <property type="match status" value="1"/>
</dbReference>
<dbReference type="AlphaFoldDB" id="A0AAV9HE20"/>
<dbReference type="PANTHER" id="PTHR34315">
    <property type="match status" value="1"/>
</dbReference>
<keyword evidence="3" id="KW-0223">Dioxygenase</keyword>
<name>A0AAV9HE20_9PEZI</name>
<protein>
    <submittedName>
        <fullName evidence="3">Intradiol ring-cleavage dioxygenase</fullName>
    </submittedName>
</protein>
<evidence type="ECO:0000313" key="4">
    <source>
        <dbReference type="Proteomes" id="UP001321749"/>
    </source>
</evidence>
<dbReference type="GO" id="GO:0016702">
    <property type="term" value="F:oxidoreductase activity, acting on single donors with incorporation of molecular oxygen, incorporation of two atoms of oxygen"/>
    <property type="evidence" value="ECO:0007669"/>
    <property type="project" value="InterPro"/>
</dbReference>
<dbReference type="SUPFAM" id="SSF49482">
    <property type="entry name" value="Aromatic compound dioxygenase"/>
    <property type="match status" value="1"/>
</dbReference>
<proteinExistence type="predicted"/>
<reference evidence="3" key="1">
    <citation type="journal article" date="2023" name="Mol. Phylogenet. Evol.">
        <title>Genome-scale phylogeny and comparative genomics of the fungal order Sordariales.</title>
        <authorList>
            <person name="Hensen N."/>
            <person name="Bonometti L."/>
            <person name="Westerberg I."/>
            <person name="Brannstrom I.O."/>
            <person name="Guillou S."/>
            <person name="Cros-Aarteil S."/>
            <person name="Calhoun S."/>
            <person name="Haridas S."/>
            <person name="Kuo A."/>
            <person name="Mondo S."/>
            <person name="Pangilinan J."/>
            <person name="Riley R."/>
            <person name="LaButti K."/>
            <person name="Andreopoulos B."/>
            <person name="Lipzen A."/>
            <person name="Chen C."/>
            <person name="Yan M."/>
            <person name="Daum C."/>
            <person name="Ng V."/>
            <person name="Clum A."/>
            <person name="Steindorff A."/>
            <person name="Ohm R.A."/>
            <person name="Martin F."/>
            <person name="Silar P."/>
            <person name="Natvig D.O."/>
            <person name="Lalanne C."/>
            <person name="Gautier V."/>
            <person name="Ament-Velasquez S.L."/>
            <person name="Kruys A."/>
            <person name="Hutchinson M.I."/>
            <person name="Powell A.J."/>
            <person name="Barry K."/>
            <person name="Miller A.N."/>
            <person name="Grigoriev I.V."/>
            <person name="Debuchy R."/>
            <person name="Gladieux P."/>
            <person name="Hiltunen Thoren M."/>
            <person name="Johannesson H."/>
        </authorList>
    </citation>
    <scope>NUCLEOTIDE SEQUENCE</scope>
    <source>
        <strain evidence="3">PSN324</strain>
    </source>
</reference>
<feature type="chain" id="PRO_5043866327" evidence="2">
    <location>
        <begin position="21"/>
        <end position="454"/>
    </location>
</feature>
<sequence length="454" mass="47424">MHFTKATTAGLALLSGIVSAHPGHDVAHEAAERREYLASVKRSSLAHCADKLQARGISSRNVARRQARIEHARQKRSIKRSIDDALATNHNKTSLGFTPETDAATLFAGNNSCILAPDVTQGPYYVSGEFVRENLVEDQEGVSLLLDYQVIDVNTCDPVPNLYLEIWNCNATGVYGGVVANGNGDSSDASNIDNTFLRGIQPTNEDGVATFETIFPGHYSGRTTHIHLMAHANATLLANQTLGNDIYSSHVGQVFFDQDLIYAVEKAAPYNTNTQTLLLNSEDNIMSEEFATDGVDFIMEYAMLGDKIEDGVFAWLAFGVDTTASNKVSPAVFLYEGGGVANPDSNMGGGPGGGPGGPPPSGTGGGFFPSGTAGVPPSGSAVPPPSTDVPAVSTEVSASSTAADTSSAAPTAAASGGGSCRAGVRPPQGQQQGQQQGQRQGQQATPQQQAGQRP</sequence>
<dbReference type="InterPro" id="IPR015889">
    <property type="entry name" value="Intradiol_dOase_core"/>
</dbReference>
<feature type="compositionally biased region" description="Low complexity" evidence="1">
    <location>
        <begin position="389"/>
        <end position="414"/>
    </location>
</feature>
<dbReference type="GO" id="GO:0008199">
    <property type="term" value="F:ferric iron binding"/>
    <property type="evidence" value="ECO:0007669"/>
    <property type="project" value="InterPro"/>
</dbReference>